<dbReference type="Proteomes" id="UP000015105">
    <property type="component" value="Chromosome 2D"/>
</dbReference>
<protein>
    <submittedName>
        <fullName evidence="1">Uncharacterized protein</fullName>
    </submittedName>
</protein>
<evidence type="ECO:0000313" key="1">
    <source>
        <dbReference type="EnsemblPlants" id="AET2Gv20469200.7"/>
    </source>
</evidence>
<proteinExistence type="predicted"/>
<reference evidence="1" key="5">
    <citation type="journal article" date="2021" name="G3 (Bethesda)">
        <title>Aegilops tauschii genome assembly Aet v5.0 features greater sequence contiguity and improved annotation.</title>
        <authorList>
            <person name="Wang L."/>
            <person name="Zhu T."/>
            <person name="Rodriguez J.C."/>
            <person name="Deal K.R."/>
            <person name="Dubcovsky J."/>
            <person name="McGuire P.E."/>
            <person name="Lux T."/>
            <person name="Spannagl M."/>
            <person name="Mayer K.F.X."/>
            <person name="Baldrich P."/>
            <person name="Meyers B.C."/>
            <person name="Huo N."/>
            <person name="Gu Y.Q."/>
            <person name="Zhou H."/>
            <person name="Devos K.M."/>
            <person name="Bennetzen J.L."/>
            <person name="Unver T."/>
            <person name="Budak H."/>
            <person name="Gulick P.J."/>
            <person name="Galiba G."/>
            <person name="Kalapos B."/>
            <person name="Nelson D.R."/>
            <person name="Li P."/>
            <person name="You F.M."/>
            <person name="Luo M.C."/>
            <person name="Dvorak J."/>
        </authorList>
    </citation>
    <scope>NUCLEOTIDE SEQUENCE [LARGE SCALE GENOMIC DNA]</scope>
    <source>
        <strain evidence="1">cv. AL8/78</strain>
    </source>
</reference>
<organism evidence="1 2">
    <name type="scientific">Aegilops tauschii subsp. strangulata</name>
    <name type="common">Goatgrass</name>
    <dbReference type="NCBI Taxonomy" id="200361"/>
    <lineage>
        <taxon>Eukaryota</taxon>
        <taxon>Viridiplantae</taxon>
        <taxon>Streptophyta</taxon>
        <taxon>Embryophyta</taxon>
        <taxon>Tracheophyta</taxon>
        <taxon>Spermatophyta</taxon>
        <taxon>Magnoliopsida</taxon>
        <taxon>Liliopsida</taxon>
        <taxon>Poales</taxon>
        <taxon>Poaceae</taxon>
        <taxon>BOP clade</taxon>
        <taxon>Pooideae</taxon>
        <taxon>Triticodae</taxon>
        <taxon>Triticeae</taxon>
        <taxon>Triticinae</taxon>
        <taxon>Aegilops</taxon>
    </lineage>
</organism>
<accession>A0A453BD88</accession>
<dbReference type="Gramene" id="AET2Gv20469200.7">
    <property type="protein sequence ID" value="AET2Gv20469200.7"/>
    <property type="gene ID" value="AET2Gv20469200"/>
</dbReference>
<reference evidence="2" key="1">
    <citation type="journal article" date="2014" name="Science">
        <title>Ancient hybridizations among the ancestral genomes of bread wheat.</title>
        <authorList>
            <consortium name="International Wheat Genome Sequencing Consortium,"/>
            <person name="Marcussen T."/>
            <person name="Sandve S.R."/>
            <person name="Heier L."/>
            <person name="Spannagl M."/>
            <person name="Pfeifer M."/>
            <person name="Jakobsen K.S."/>
            <person name="Wulff B.B."/>
            <person name="Steuernagel B."/>
            <person name="Mayer K.F."/>
            <person name="Olsen O.A."/>
        </authorList>
    </citation>
    <scope>NUCLEOTIDE SEQUENCE [LARGE SCALE GENOMIC DNA]</scope>
    <source>
        <strain evidence="2">cv. AL8/78</strain>
    </source>
</reference>
<keyword evidence="2" id="KW-1185">Reference proteome</keyword>
<reference evidence="1" key="3">
    <citation type="journal article" date="2017" name="Nature">
        <title>Genome sequence of the progenitor of the wheat D genome Aegilops tauschii.</title>
        <authorList>
            <person name="Luo M.C."/>
            <person name="Gu Y.Q."/>
            <person name="Puiu D."/>
            <person name="Wang H."/>
            <person name="Twardziok S.O."/>
            <person name="Deal K.R."/>
            <person name="Huo N."/>
            <person name="Zhu T."/>
            <person name="Wang L."/>
            <person name="Wang Y."/>
            <person name="McGuire P.E."/>
            <person name="Liu S."/>
            <person name="Long H."/>
            <person name="Ramasamy R.K."/>
            <person name="Rodriguez J.C."/>
            <person name="Van S.L."/>
            <person name="Yuan L."/>
            <person name="Wang Z."/>
            <person name="Xia Z."/>
            <person name="Xiao L."/>
            <person name="Anderson O.D."/>
            <person name="Ouyang S."/>
            <person name="Liang Y."/>
            <person name="Zimin A.V."/>
            <person name="Pertea G."/>
            <person name="Qi P."/>
            <person name="Bennetzen J.L."/>
            <person name="Dai X."/>
            <person name="Dawson M.W."/>
            <person name="Muller H.G."/>
            <person name="Kugler K."/>
            <person name="Rivarola-Duarte L."/>
            <person name="Spannagl M."/>
            <person name="Mayer K.F.X."/>
            <person name="Lu F.H."/>
            <person name="Bevan M.W."/>
            <person name="Leroy P."/>
            <person name="Li P."/>
            <person name="You F.M."/>
            <person name="Sun Q."/>
            <person name="Liu Z."/>
            <person name="Lyons E."/>
            <person name="Wicker T."/>
            <person name="Salzberg S.L."/>
            <person name="Devos K.M."/>
            <person name="Dvorak J."/>
        </authorList>
    </citation>
    <scope>NUCLEOTIDE SEQUENCE [LARGE SCALE GENOMIC DNA]</scope>
    <source>
        <strain evidence="1">cv. AL8/78</strain>
    </source>
</reference>
<sequence length="101" mass="11434">DTGAWRRRAICEAEISAMSATLERSSFPLLVALPSSLVWELVLGPRLVLPNTRRLGAAYAPRRIYSLVQRHLFRCSKGRWVWSSIPTFLSVLFGSRKHPQA</sequence>
<dbReference type="EnsemblPlants" id="AET2Gv20469200.7">
    <property type="protein sequence ID" value="AET2Gv20469200.7"/>
    <property type="gene ID" value="AET2Gv20469200"/>
</dbReference>
<dbReference type="AlphaFoldDB" id="A0A453BD88"/>
<reference evidence="2" key="2">
    <citation type="journal article" date="2017" name="Nat. Plants">
        <title>The Aegilops tauschii genome reveals multiple impacts of transposons.</title>
        <authorList>
            <person name="Zhao G."/>
            <person name="Zou C."/>
            <person name="Li K."/>
            <person name="Wang K."/>
            <person name="Li T."/>
            <person name="Gao L."/>
            <person name="Zhang X."/>
            <person name="Wang H."/>
            <person name="Yang Z."/>
            <person name="Liu X."/>
            <person name="Jiang W."/>
            <person name="Mao L."/>
            <person name="Kong X."/>
            <person name="Jiao Y."/>
            <person name="Jia J."/>
        </authorList>
    </citation>
    <scope>NUCLEOTIDE SEQUENCE [LARGE SCALE GENOMIC DNA]</scope>
    <source>
        <strain evidence="2">cv. AL8/78</strain>
    </source>
</reference>
<evidence type="ECO:0000313" key="2">
    <source>
        <dbReference type="Proteomes" id="UP000015105"/>
    </source>
</evidence>
<reference evidence="1" key="4">
    <citation type="submission" date="2019-03" db="UniProtKB">
        <authorList>
            <consortium name="EnsemblPlants"/>
        </authorList>
    </citation>
    <scope>IDENTIFICATION</scope>
</reference>
<name>A0A453BD88_AEGTS</name>